<feature type="chain" id="PRO_5028832211" description="SusD/RagB family nutrient-binding outer membrane lipoprotein" evidence="1">
    <location>
        <begin position="22"/>
        <end position="103"/>
    </location>
</feature>
<dbReference type="KEGG" id="hqi:H9L05_12685"/>
<dbReference type="Gene3D" id="1.25.40.390">
    <property type="match status" value="1"/>
</dbReference>
<dbReference type="SUPFAM" id="SSF48452">
    <property type="entry name" value="TPR-like"/>
    <property type="match status" value="1"/>
</dbReference>
<evidence type="ECO:0000256" key="1">
    <source>
        <dbReference type="SAM" id="SignalP"/>
    </source>
</evidence>
<evidence type="ECO:0000313" key="2">
    <source>
        <dbReference type="EMBL" id="QNP50989.1"/>
    </source>
</evidence>
<name>A0A7H0GRS3_9BACT</name>
<feature type="signal peptide" evidence="1">
    <location>
        <begin position="1"/>
        <end position="21"/>
    </location>
</feature>
<accession>A0A7H0GRS3</accession>
<dbReference type="InterPro" id="IPR011990">
    <property type="entry name" value="TPR-like_helical_dom_sf"/>
</dbReference>
<keyword evidence="3" id="KW-1185">Reference proteome</keyword>
<protein>
    <recommendedName>
        <fullName evidence="4">SusD/RagB family nutrient-binding outer membrane lipoprotein</fullName>
    </recommendedName>
</protein>
<dbReference type="EMBL" id="CP060784">
    <property type="protein sequence ID" value="QNP50989.1"/>
    <property type="molecule type" value="Genomic_DNA"/>
</dbReference>
<sequence>MKKLILLLGLVLGGGMFTSCDDFLDVNTDPNNPTTATPNFLLPNIISNGAQTQMFTALRTPFITQYLVARTGGNTVDNYFYTNAQSTNSFNYTYFYSGAIFRR</sequence>
<evidence type="ECO:0008006" key="4">
    <source>
        <dbReference type="Google" id="ProtNLM"/>
    </source>
</evidence>
<dbReference type="RefSeq" id="WP_187731291.1">
    <property type="nucleotide sequence ID" value="NZ_CP060784.1"/>
</dbReference>
<proteinExistence type="predicted"/>
<dbReference type="AlphaFoldDB" id="A0A7H0GRS3"/>
<reference evidence="2 3" key="1">
    <citation type="submission" date="2020-08" db="EMBL/GenBank/DDBJ databases">
        <title>Genome sequence of Hymenobacter qilianensis JCM 19763T.</title>
        <authorList>
            <person name="Hyun D.-W."/>
            <person name="Bae J.-W."/>
        </authorList>
    </citation>
    <scope>NUCLEOTIDE SEQUENCE [LARGE SCALE GENOMIC DNA]</scope>
    <source>
        <strain evidence="2 3">JCM 19763</strain>
    </source>
</reference>
<keyword evidence="1" id="KW-0732">Signal</keyword>
<evidence type="ECO:0000313" key="3">
    <source>
        <dbReference type="Proteomes" id="UP000516093"/>
    </source>
</evidence>
<dbReference type="PROSITE" id="PS51257">
    <property type="entry name" value="PROKAR_LIPOPROTEIN"/>
    <property type="match status" value="1"/>
</dbReference>
<organism evidence="2 3">
    <name type="scientific">Hymenobacter qilianensis</name>
    <dbReference type="NCBI Taxonomy" id="1385715"/>
    <lineage>
        <taxon>Bacteria</taxon>
        <taxon>Pseudomonadati</taxon>
        <taxon>Bacteroidota</taxon>
        <taxon>Cytophagia</taxon>
        <taxon>Cytophagales</taxon>
        <taxon>Hymenobacteraceae</taxon>
        <taxon>Hymenobacter</taxon>
    </lineage>
</organism>
<dbReference type="Proteomes" id="UP000516093">
    <property type="component" value="Chromosome"/>
</dbReference>
<gene>
    <name evidence="2" type="ORF">H9L05_12685</name>
</gene>